<reference evidence="4" key="2">
    <citation type="submission" date="2011-03" db="EMBL/GenBank/DDBJ databases">
        <title>Comparative genomics and transcriptomics of Neospora caninum and Toxoplasma gondii.</title>
        <authorList>
            <person name="Reid A.J."/>
            <person name="Sohal A."/>
            <person name="Harris D."/>
            <person name="Quail M."/>
            <person name="Sanders M."/>
            <person name="Berriman M."/>
            <person name="Wastling J.M."/>
            <person name="Pain A."/>
        </authorList>
    </citation>
    <scope>NUCLEOTIDE SEQUENCE</scope>
    <source>
        <strain evidence="4">Liverpool</strain>
    </source>
</reference>
<reference evidence="6" key="3">
    <citation type="journal article" date="2012" name="PLoS Pathog.">
        <title>Comparative genomics of the apicomplexan parasites Toxoplasma gondii and Neospora caninum: Coccidia differing in host range and transmission strategy.</title>
        <authorList>
            <person name="Reid A.J."/>
            <person name="Vermont S.J."/>
            <person name="Cotton J.A."/>
            <person name="Harris D."/>
            <person name="Hill-Cawthorne G.A."/>
            <person name="Konen-Waisman S."/>
            <person name="Latham S.M."/>
            <person name="Mourier T."/>
            <person name="Norton R."/>
            <person name="Quail M.A."/>
            <person name="Sanders M."/>
            <person name="Shanmugam D."/>
            <person name="Sohal A."/>
            <person name="Wasmuth J.D."/>
            <person name="Brunk B."/>
            <person name="Grigg M.E."/>
            <person name="Howard J.C."/>
            <person name="Parkinson J."/>
            <person name="Roos D.S."/>
            <person name="Trees A.J."/>
            <person name="Berriman M."/>
            <person name="Pain A."/>
            <person name="Wastling J.M."/>
        </authorList>
    </citation>
    <scope>NUCLEOTIDE SEQUENCE [LARGE SCALE GENOMIC DNA]</scope>
    <source>
        <strain evidence="6">Liverpool</strain>
    </source>
</reference>
<sequence length="193" mass="20590">MANNRTLARRRRAFSPLTVVMLAVTLVAFMGVPLSSTGAADAADPVESVEANRRGYTSYGEPPVAVGTSEEYVNSSELAGSRDKGNAEAEEEAAEVETDVQPSSVTIDTEERAAPSQVQVQQERMEEADDAPKPVPVRSAVPSTVAKRQQARHRVIGTAVIAAVVAALLWKFSRRRSGAPREGGENENGGEEK</sequence>
<dbReference type="SMR" id="F0VLB1"/>
<dbReference type="Proteomes" id="UP000007494">
    <property type="component" value="Chromosome X"/>
</dbReference>
<accession>F0VLB1</accession>
<dbReference type="InterPro" id="IPR008119">
    <property type="entry name" value="Gra6_protein"/>
</dbReference>
<dbReference type="VEuPathDB" id="ToxoDB:NCLIV_052880"/>
<dbReference type="PRINTS" id="PR01746">
    <property type="entry name" value="DENSEGRNULE6"/>
</dbReference>
<evidence type="ECO:0000313" key="5">
    <source>
        <dbReference type="EMBL" id="CEL69583.1"/>
    </source>
</evidence>
<reference evidence="5" key="4">
    <citation type="journal article" date="2015" name="PLoS ONE">
        <title>Comprehensive Evaluation of Toxoplasma gondii VEG and Neospora caninum LIV Genomes with Tachyzoite Stage Transcriptome and Proteome Defines Novel Transcript Features.</title>
        <authorList>
            <person name="Ramaprasad A."/>
            <person name="Mourier T."/>
            <person name="Naeem R."/>
            <person name="Malas T.B."/>
            <person name="Moussa E."/>
            <person name="Panigrahi A."/>
            <person name="Vermont S.J."/>
            <person name="Otto T.D."/>
            <person name="Wastling J."/>
            <person name="Pain A."/>
        </authorList>
    </citation>
    <scope>NUCLEOTIDE SEQUENCE</scope>
    <source>
        <strain evidence="5">Liverpool</strain>
    </source>
</reference>
<feature type="compositionally biased region" description="Acidic residues" evidence="1">
    <location>
        <begin position="88"/>
        <end position="98"/>
    </location>
</feature>
<dbReference type="OMA" id="RQKRNFC"/>
<dbReference type="TCDB" id="9.B.11.1.2">
    <property type="family name" value="the dense granule protein 6 (gra6) family"/>
</dbReference>
<feature type="chain" id="PRO_5007655166" evidence="3">
    <location>
        <begin position="43"/>
        <end position="193"/>
    </location>
</feature>
<keyword evidence="2" id="KW-0812">Transmembrane</keyword>
<keyword evidence="2" id="KW-1133">Transmembrane helix</keyword>
<feature type="signal peptide" evidence="3">
    <location>
        <begin position="1"/>
        <end position="42"/>
    </location>
</feature>
<evidence type="ECO:0000313" key="4">
    <source>
        <dbReference type="EMBL" id="CBZ54863.1"/>
    </source>
</evidence>
<dbReference type="EMBL" id="LN714485">
    <property type="protein sequence ID" value="CEL69583.1"/>
    <property type="molecule type" value="Genomic_DNA"/>
</dbReference>
<dbReference type="GeneID" id="13446567"/>
<evidence type="ECO:0000256" key="1">
    <source>
        <dbReference type="SAM" id="MobiDB-lite"/>
    </source>
</evidence>
<keyword evidence="2" id="KW-0472">Membrane</keyword>
<dbReference type="eggNOG" id="ENOG502TM9P">
    <property type="taxonomic scope" value="Eukaryota"/>
</dbReference>
<dbReference type="Pfam" id="PF05084">
    <property type="entry name" value="GRA6"/>
    <property type="match status" value="1"/>
</dbReference>
<gene>
    <name evidence="5" type="ORF">BN1204_052880</name>
    <name evidence="4" type="ORF">NCLIV_052880</name>
</gene>
<dbReference type="InParanoid" id="F0VLB1"/>
<reference evidence="4" key="1">
    <citation type="submission" date="2011-02" db="EMBL/GenBank/DDBJ databases">
        <authorList>
            <person name="Aslett M."/>
        </authorList>
    </citation>
    <scope>NUCLEOTIDE SEQUENCE</scope>
    <source>
        <strain evidence="4">Liverpool</strain>
    </source>
</reference>
<feature type="transmembrane region" description="Helical" evidence="2">
    <location>
        <begin position="155"/>
        <end position="172"/>
    </location>
</feature>
<proteinExistence type="predicted"/>
<dbReference type="AlphaFoldDB" id="F0VLB1"/>
<organism evidence="4 6">
    <name type="scientific">Neospora caninum (strain Liverpool)</name>
    <dbReference type="NCBI Taxonomy" id="572307"/>
    <lineage>
        <taxon>Eukaryota</taxon>
        <taxon>Sar</taxon>
        <taxon>Alveolata</taxon>
        <taxon>Apicomplexa</taxon>
        <taxon>Conoidasida</taxon>
        <taxon>Coccidia</taxon>
        <taxon>Eucoccidiorida</taxon>
        <taxon>Eimeriorina</taxon>
        <taxon>Sarcocystidae</taxon>
        <taxon>Neospora</taxon>
    </lineage>
</organism>
<dbReference type="EMBL" id="FR823391">
    <property type="protein sequence ID" value="CBZ54863.1"/>
    <property type="molecule type" value="Genomic_DNA"/>
</dbReference>
<protein>
    <submittedName>
        <fullName evidence="5">Granule antigen protein GRA6, putative</fullName>
    </submittedName>
</protein>
<keyword evidence="3" id="KW-0732">Signal</keyword>
<dbReference type="PIRSF" id="PIRSF037504">
    <property type="entry name" value="Gra6_protein"/>
    <property type="match status" value="1"/>
</dbReference>
<evidence type="ECO:0000313" key="6">
    <source>
        <dbReference type="Proteomes" id="UP000007494"/>
    </source>
</evidence>
<feature type="region of interest" description="Disordered" evidence="1">
    <location>
        <begin position="174"/>
        <end position="193"/>
    </location>
</feature>
<evidence type="ECO:0000256" key="2">
    <source>
        <dbReference type="SAM" id="Phobius"/>
    </source>
</evidence>
<keyword evidence="6" id="KW-1185">Reference proteome</keyword>
<feature type="region of interest" description="Disordered" evidence="1">
    <location>
        <begin position="75"/>
        <end position="140"/>
    </location>
</feature>
<name>F0VLB1_NEOCL</name>
<evidence type="ECO:0000256" key="3">
    <source>
        <dbReference type="SAM" id="SignalP"/>
    </source>
</evidence>
<dbReference type="RefSeq" id="XP_003884891.1">
    <property type="nucleotide sequence ID" value="XM_003884842.1"/>
</dbReference>